<evidence type="ECO:0000313" key="1">
    <source>
        <dbReference type="EMBL" id="CAI9565706.1"/>
    </source>
</evidence>
<protein>
    <submittedName>
        <fullName evidence="1">Uncharacterized protein</fullName>
    </submittedName>
</protein>
<dbReference type="Proteomes" id="UP001162483">
    <property type="component" value="Unassembled WGS sequence"/>
</dbReference>
<proteinExistence type="predicted"/>
<organism evidence="1 2">
    <name type="scientific">Staurois parvus</name>
    <dbReference type="NCBI Taxonomy" id="386267"/>
    <lineage>
        <taxon>Eukaryota</taxon>
        <taxon>Metazoa</taxon>
        <taxon>Chordata</taxon>
        <taxon>Craniata</taxon>
        <taxon>Vertebrata</taxon>
        <taxon>Euteleostomi</taxon>
        <taxon>Amphibia</taxon>
        <taxon>Batrachia</taxon>
        <taxon>Anura</taxon>
        <taxon>Neobatrachia</taxon>
        <taxon>Ranoidea</taxon>
        <taxon>Ranidae</taxon>
        <taxon>Staurois</taxon>
    </lineage>
</organism>
<reference evidence="1" key="1">
    <citation type="submission" date="2023-05" db="EMBL/GenBank/DDBJ databases">
        <authorList>
            <person name="Stuckert A."/>
        </authorList>
    </citation>
    <scope>NUCLEOTIDE SEQUENCE</scope>
</reference>
<name>A0ABN9CZS5_9NEOB</name>
<sequence length="47" mass="5404">MFFLSHYEGLPLSLDRVPQVCTMTVHYEGFPPSLCLVPRSVHLLYPL</sequence>
<accession>A0ABN9CZS5</accession>
<gene>
    <name evidence="1" type="ORF">SPARVUS_LOCUS6209906</name>
</gene>
<evidence type="ECO:0000313" key="2">
    <source>
        <dbReference type="Proteomes" id="UP001162483"/>
    </source>
</evidence>
<keyword evidence="2" id="KW-1185">Reference proteome</keyword>
<dbReference type="EMBL" id="CATNWA010013724">
    <property type="protein sequence ID" value="CAI9565706.1"/>
    <property type="molecule type" value="Genomic_DNA"/>
</dbReference>
<comment type="caution">
    <text evidence="1">The sequence shown here is derived from an EMBL/GenBank/DDBJ whole genome shotgun (WGS) entry which is preliminary data.</text>
</comment>